<dbReference type="AlphaFoldDB" id="A0A392RQP6"/>
<accession>A0A392RQP6</accession>
<feature type="compositionally biased region" description="Low complexity" evidence="1">
    <location>
        <begin position="1"/>
        <end position="14"/>
    </location>
</feature>
<reference evidence="2 3" key="1">
    <citation type="journal article" date="2018" name="Front. Plant Sci.">
        <title>Red Clover (Trifolium pratense) and Zigzag Clover (T. medium) - A Picture of Genomic Similarities and Differences.</title>
        <authorList>
            <person name="Dluhosova J."/>
            <person name="Istvanek J."/>
            <person name="Nedelnik J."/>
            <person name="Repkova J."/>
        </authorList>
    </citation>
    <scope>NUCLEOTIDE SEQUENCE [LARGE SCALE GENOMIC DNA]</scope>
    <source>
        <strain evidence="3">cv. 10/8</strain>
        <tissue evidence="2">Leaf</tissue>
    </source>
</reference>
<comment type="caution">
    <text evidence="2">The sequence shown here is derived from an EMBL/GenBank/DDBJ whole genome shotgun (WGS) entry which is preliminary data.</text>
</comment>
<keyword evidence="3" id="KW-1185">Reference proteome</keyword>
<name>A0A392RQP6_9FABA</name>
<organism evidence="2 3">
    <name type="scientific">Trifolium medium</name>
    <dbReference type="NCBI Taxonomy" id="97028"/>
    <lineage>
        <taxon>Eukaryota</taxon>
        <taxon>Viridiplantae</taxon>
        <taxon>Streptophyta</taxon>
        <taxon>Embryophyta</taxon>
        <taxon>Tracheophyta</taxon>
        <taxon>Spermatophyta</taxon>
        <taxon>Magnoliopsida</taxon>
        <taxon>eudicotyledons</taxon>
        <taxon>Gunneridae</taxon>
        <taxon>Pentapetalae</taxon>
        <taxon>rosids</taxon>
        <taxon>fabids</taxon>
        <taxon>Fabales</taxon>
        <taxon>Fabaceae</taxon>
        <taxon>Papilionoideae</taxon>
        <taxon>50 kb inversion clade</taxon>
        <taxon>NPAAA clade</taxon>
        <taxon>Hologalegina</taxon>
        <taxon>IRL clade</taxon>
        <taxon>Trifolieae</taxon>
        <taxon>Trifolium</taxon>
    </lineage>
</organism>
<feature type="region of interest" description="Disordered" evidence="1">
    <location>
        <begin position="1"/>
        <end position="21"/>
    </location>
</feature>
<dbReference type="EMBL" id="LXQA010251999">
    <property type="protein sequence ID" value="MCI38100.1"/>
    <property type="molecule type" value="Genomic_DNA"/>
</dbReference>
<proteinExistence type="predicted"/>
<dbReference type="Proteomes" id="UP000265520">
    <property type="component" value="Unassembled WGS sequence"/>
</dbReference>
<evidence type="ECO:0000256" key="1">
    <source>
        <dbReference type="SAM" id="MobiDB-lite"/>
    </source>
</evidence>
<protein>
    <submittedName>
        <fullName evidence="2">Uncharacterized protein</fullName>
    </submittedName>
</protein>
<evidence type="ECO:0000313" key="3">
    <source>
        <dbReference type="Proteomes" id="UP000265520"/>
    </source>
</evidence>
<sequence length="21" mass="2210">MAHNLAADIAAEQTAAEDPDR</sequence>
<feature type="non-terminal residue" evidence="2">
    <location>
        <position position="21"/>
    </location>
</feature>
<evidence type="ECO:0000313" key="2">
    <source>
        <dbReference type="EMBL" id="MCI38100.1"/>
    </source>
</evidence>